<dbReference type="OrthoDB" id="5671700at2"/>
<dbReference type="InterPro" id="IPR036390">
    <property type="entry name" value="WH_DNA-bd_sf"/>
</dbReference>
<dbReference type="Gene3D" id="1.10.10.10">
    <property type="entry name" value="Winged helix-like DNA-binding domain superfamily/Winged helix DNA-binding domain"/>
    <property type="match status" value="1"/>
</dbReference>
<keyword evidence="7" id="KW-1185">Reference proteome</keyword>
<dbReference type="PATRIC" id="fig|1747903.4.peg.2279"/>
<evidence type="ECO:0000256" key="1">
    <source>
        <dbReference type="ARBA" id="ARBA00009437"/>
    </source>
</evidence>
<dbReference type="InterPro" id="IPR005119">
    <property type="entry name" value="LysR_subst-bd"/>
</dbReference>
<evidence type="ECO:0000256" key="2">
    <source>
        <dbReference type="ARBA" id="ARBA00023015"/>
    </source>
</evidence>
<dbReference type="InterPro" id="IPR036388">
    <property type="entry name" value="WH-like_DNA-bd_sf"/>
</dbReference>
<dbReference type="PANTHER" id="PTHR30419:SF8">
    <property type="entry name" value="NITROGEN ASSIMILATION TRANSCRIPTIONAL ACTIVATOR-RELATED"/>
    <property type="match status" value="1"/>
</dbReference>
<dbReference type="InterPro" id="IPR050950">
    <property type="entry name" value="HTH-type_LysR_regulators"/>
</dbReference>
<evidence type="ECO:0000259" key="5">
    <source>
        <dbReference type="PROSITE" id="PS50931"/>
    </source>
</evidence>
<dbReference type="Proteomes" id="UP000092713">
    <property type="component" value="Unassembled WGS sequence"/>
</dbReference>
<accession>A0A1A7BYL1</accession>
<evidence type="ECO:0000256" key="3">
    <source>
        <dbReference type="ARBA" id="ARBA00023125"/>
    </source>
</evidence>
<name>A0A1A7BYL1_9BURK</name>
<dbReference type="RefSeq" id="WP_065308448.1">
    <property type="nucleotide sequence ID" value="NZ_LOCQ01000056.1"/>
</dbReference>
<feature type="domain" description="HTH lysR-type" evidence="5">
    <location>
        <begin position="1"/>
        <end position="58"/>
    </location>
</feature>
<protein>
    <submittedName>
        <fullName evidence="6">DNA-binding transcriptional regulator, LysR family</fullName>
    </submittedName>
</protein>
<evidence type="ECO:0000313" key="6">
    <source>
        <dbReference type="EMBL" id="OBV38721.1"/>
    </source>
</evidence>
<sequence>MDIRSLRYFVEVVEQNSFTRAASRLHVTQPTVSKMVAQLEQSLDLMLLDRVGKRFTLTDAGKVVLSRAHELLALHAELKVELRDLQQLERGELRVGVSPQTHMAIASWLAEYHQRYPGIELKMVECGTQAIERDLRKGTIELGTMLDYPGNAATWQDFEALPLVRSPLCLLAPRNSPWQGRQTVLLAELADSPFVFYGDAFALNEIVLDACQRAGFVPRITSRSGQWDFIASLVRLGVGICLLPKMFCDTLDAGDFTIVPLADPALEWNLMLAWRRAGRLSFAARAWLDLVRSHMLSEAAPVRLQ</sequence>
<dbReference type="Gene3D" id="3.40.190.290">
    <property type="match status" value="1"/>
</dbReference>
<dbReference type="CDD" id="cd08438">
    <property type="entry name" value="PBP2_CidR"/>
    <property type="match status" value="1"/>
</dbReference>
<dbReference type="PROSITE" id="PS50931">
    <property type="entry name" value="HTH_LYSR"/>
    <property type="match status" value="1"/>
</dbReference>
<dbReference type="GO" id="GO:0005829">
    <property type="term" value="C:cytosol"/>
    <property type="evidence" value="ECO:0007669"/>
    <property type="project" value="TreeGrafter"/>
</dbReference>
<keyword evidence="3 6" id="KW-0238">DNA-binding</keyword>
<dbReference type="GO" id="GO:0003677">
    <property type="term" value="F:DNA binding"/>
    <property type="evidence" value="ECO:0007669"/>
    <property type="project" value="UniProtKB-KW"/>
</dbReference>
<dbReference type="EMBL" id="LOCQ01000056">
    <property type="protein sequence ID" value="OBV38721.1"/>
    <property type="molecule type" value="Genomic_DNA"/>
</dbReference>
<keyword evidence="4" id="KW-0804">Transcription</keyword>
<dbReference type="PANTHER" id="PTHR30419">
    <property type="entry name" value="HTH-TYPE TRANSCRIPTIONAL REGULATOR YBHD"/>
    <property type="match status" value="1"/>
</dbReference>
<reference evidence="6 7" key="1">
    <citation type="submission" date="2016-04" db="EMBL/GenBank/DDBJ databases">
        <title>Draft genome sequence of Janthinobacterium psychrotolerans sp. nov., isolated from freshwater sediments in Denmark.</title>
        <authorList>
            <person name="Gong X."/>
            <person name="Skrivergaard S."/>
            <person name="Korsgaard B.S."/>
            <person name="Schreiber L."/>
            <person name="Marshall I.P."/>
            <person name="Finster K."/>
            <person name="Schramm A."/>
        </authorList>
    </citation>
    <scope>NUCLEOTIDE SEQUENCE [LARGE SCALE GENOMIC DNA]</scope>
    <source>
        <strain evidence="6 7">S3-2</strain>
    </source>
</reference>
<evidence type="ECO:0000313" key="7">
    <source>
        <dbReference type="Proteomes" id="UP000092713"/>
    </source>
</evidence>
<comment type="caution">
    <text evidence="6">The sequence shown here is derived from an EMBL/GenBank/DDBJ whole genome shotgun (WGS) entry which is preliminary data.</text>
</comment>
<dbReference type="SUPFAM" id="SSF53850">
    <property type="entry name" value="Periplasmic binding protein-like II"/>
    <property type="match status" value="1"/>
</dbReference>
<dbReference type="FunFam" id="1.10.10.10:FF:000001">
    <property type="entry name" value="LysR family transcriptional regulator"/>
    <property type="match status" value="1"/>
</dbReference>
<dbReference type="PRINTS" id="PR00039">
    <property type="entry name" value="HTHLYSR"/>
</dbReference>
<dbReference type="SUPFAM" id="SSF46785">
    <property type="entry name" value="Winged helix' DNA-binding domain"/>
    <property type="match status" value="1"/>
</dbReference>
<proteinExistence type="inferred from homology"/>
<dbReference type="STRING" id="1747903.ASR47_100737"/>
<evidence type="ECO:0000256" key="4">
    <source>
        <dbReference type="ARBA" id="ARBA00023163"/>
    </source>
</evidence>
<dbReference type="GO" id="GO:0003700">
    <property type="term" value="F:DNA-binding transcription factor activity"/>
    <property type="evidence" value="ECO:0007669"/>
    <property type="project" value="InterPro"/>
</dbReference>
<gene>
    <name evidence="6" type="ORF">ASR47_100737</name>
</gene>
<organism evidence="6 7">
    <name type="scientific">Janthinobacterium psychrotolerans</name>
    <dbReference type="NCBI Taxonomy" id="1747903"/>
    <lineage>
        <taxon>Bacteria</taxon>
        <taxon>Pseudomonadati</taxon>
        <taxon>Pseudomonadota</taxon>
        <taxon>Betaproteobacteria</taxon>
        <taxon>Burkholderiales</taxon>
        <taxon>Oxalobacteraceae</taxon>
        <taxon>Janthinobacterium</taxon>
    </lineage>
</organism>
<keyword evidence="2" id="KW-0805">Transcription regulation</keyword>
<comment type="similarity">
    <text evidence="1">Belongs to the LysR transcriptional regulatory family.</text>
</comment>
<dbReference type="Pfam" id="PF03466">
    <property type="entry name" value="LysR_substrate"/>
    <property type="match status" value="1"/>
</dbReference>
<dbReference type="AlphaFoldDB" id="A0A1A7BYL1"/>
<dbReference type="InterPro" id="IPR000847">
    <property type="entry name" value="LysR_HTH_N"/>
</dbReference>
<dbReference type="Pfam" id="PF00126">
    <property type="entry name" value="HTH_1"/>
    <property type="match status" value="1"/>
</dbReference>